<comment type="caution">
    <text evidence="2">The sequence shown here is derived from an EMBL/GenBank/DDBJ whole genome shotgun (WGS) entry which is preliminary data.</text>
</comment>
<dbReference type="Proteomes" id="UP001589810">
    <property type="component" value="Unassembled WGS sequence"/>
</dbReference>
<evidence type="ECO:0000313" key="2">
    <source>
        <dbReference type="EMBL" id="MFC0549136.1"/>
    </source>
</evidence>
<gene>
    <name evidence="2" type="ORF">ACFFH7_47025</name>
</gene>
<name>A0ABV6NAV8_9PSEU</name>
<feature type="compositionally biased region" description="Basic and acidic residues" evidence="1">
    <location>
        <begin position="1"/>
        <end position="18"/>
    </location>
</feature>
<sequence length="128" mass="14267">MPRRRPSELRFRRSDVKKKPPGLPRGSARLLTAVAALERNGFDSVGGALRNWRLNVQGRWELTGCDHCDWLVITARETLDSAMRALPPPLARELGAMVAPLDELYEARTVPDPAAPSNAPAWSRRTRS</sequence>
<keyword evidence="3" id="KW-1185">Reference proteome</keyword>
<evidence type="ECO:0000256" key="1">
    <source>
        <dbReference type="SAM" id="MobiDB-lite"/>
    </source>
</evidence>
<organism evidence="2 3">
    <name type="scientific">Kutzneria chonburiensis</name>
    <dbReference type="NCBI Taxonomy" id="1483604"/>
    <lineage>
        <taxon>Bacteria</taxon>
        <taxon>Bacillati</taxon>
        <taxon>Actinomycetota</taxon>
        <taxon>Actinomycetes</taxon>
        <taxon>Pseudonocardiales</taxon>
        <taxon>Pseudonocardiaceae</taxon>
        <taxon>Kutzneria</taxon>
    </lineage>
</organism>
<feature type="region of interest" description="Disordered" evidence="1">
    <location>
        <begin position="1"/>
        <end position="25"/>
    </location>
</feature>
<feature type="region of interest" description="Disordered" evidence="1">
    <location>
        <begin position="109"/>
        <end position="128"/>
    </location>
</feature>
<accession>A0ABV6NAV8</accession>
<evidence type="ECO:0000313" key="3">
    <source>
        <dbReference type="Proteomes" id="UP001589810"/>
    </source>
</evidence>
<dbReference type="RefSeq" id="WP_273940277.1">
    <property type="nucleotide sequence ID" value="NZ_CP097263.1"/>
</dbReference>
<proteinExistence type="predicted"/>
<protein>
    <submittedName>
        <fullName evidence="2">Uncharacterized protein</fullName>
    </submittedName>
</protein>
<dbReference type="EMBL" id="JBHLUD010000020">
    <property type="protein sequence ID" value="MFC0549136.1"/>
    <property type="molecule type" value="Genomic_DNA"/>
</dbReference>
<reference evidence="2 3" key="1">
    <citation type="submission" date="2024-09" db="EMBL/GenBank/DDBJ databases">
        <authorList>
            <person name="Sun Q."/>
            <person name="Mori K."/>
        </authorList>
    </citation>
    <scope>NUCLEOTIDE SEQUENCE [LARGE SCALE GENOMIC DNA]</scope>
    <source>
        <strain evidence="2 3">TBRC 1432</strain>
    </source>
</reference>